<feature type="compositionally biased region" description="Low complexity" evidence="1">
    <location>
        <begin position="175"/>
        <end position="206"/>
    </location>
</feature>
<comment type="caution">
    <text evidence="3">The sequence shown here is derived from an EMBL/GenBank/DDBJ whole genome shotgun (WGS) entry which is preliminary data.</text>
</comment>
<dbReference type="Proteomes" id="UP001285441">
    <property type="component" value="Unassembled WGS sequence"/>
</dbReference>
<proteinExistence type="predicted"/>
<feature type="region of interest" description="Disordered" evidence="1">
    <location>
        <begin position="220"/>
        <end position="290"/>
    </location>
</feature>
<organism evidence="3 4">
    <name type="scientific">Podospora didyma</name>
    <dbReference type="NCBI Taxonomy" id="330526"/>
    <lineage>
        <taxon>Eukaryota</taxon>
        <taxon>Fungi</taxon>
        <taxon>Dikarya</taxon>
        <taxon>Ascomycota</taxon>
        <taxon>Pezizomycotina</taxon>
        <taxon>Sordariomycetes</taxon>
        <taxon>Sordariomycetidae</taxon>
        <taxon>Sordariales</taxon>
        <taxon>Podosporaceae</taxon>
        <taxon>Podospora</taxon>
    </lineage>
</organism>
<feature type="transmembrane region" description="Helical" evidence="2">
    <location>
        <begin position="302"/>
        <end position="324"/>
    </location>
</feature>
<accession>A0AAE0K1V2</accession>
<feature type="compositionally biased region" description="Low complexity" evidence="1">
    <location>
        <begin position="220"/>
        <end position="275"/>
    </location>
</feature>
<dbReference type="AlphaFoldDB" id="A0AAE0K1V2"/>
<keyword evidence="2" id="KW-0472">Membrane</keyword>
<evidence type="ECO:0000313" key="3">
    <source>
        <dbReference type="EMBL" id="KAK3368559.1"/>
    </source>
</evidence>
<keyword evidence="2" id="KW-1133">Transmembrane helix</keyword>
<reference evidence="3" key="1">
    <citation type="journal article" date="2023" name="Mol. Phylogenet. Evol.">
        <title>Genome-scale phylogeny and comparative genomics of the fungal order Sordariales.</title>
        <authorList>
            <person name="Hensen N."/>
            <person name="Bonometti L."/>
            <person name="Westerberg I."/>
            <person name="Brannstrom I.O."/>
            <person name="Guillou S."/>
            <person name="Cros-Aarteil S."/>
            <person name="Calhoun S."/>
            <person name="Haridas S."/>
            <person name="Kuo A."/>
            <person name="Mondo S."/>
            <person name="Pangilinan J."/>
            <person name="Riley R."/>
            <person name="LaButti K."/>
            <person name="Andreopoulos B."/>
            <person name="Lipzen A."/>
            <person name="Chen C."/>
            <person name="Yan M."/>
            <person name="Daum C."/>
            <person name="Ng V."/>
            <person name="Clum A."/>
            <person name="Steindorff A."/>
            <person name="Ohm R.A."/>
            <person name="Martin F."/>
            <person name="Silar P."/>
            <person name="Natvig D.O."/>
            <person name="Lalanne C."/>
            <person name="Gautier V."/>
            <person name="Ament-Velasquez S.L."/>
            <person name="Kruys A."/>
            <person name="Hutchinson M.I."/>
            <person name="Powell A.J."/>
            <person name="Barry K."/>
            <person name="Miller A.N."/>
            <person name="Grigoriev I.V."/>
            <person name="Debuchy R."/>
            <person name="Gladieux P."/>
            <person name="Hiltunen Thoren M."/>
            <person name="Johannesson H."/>
        </authorList>
    </citation>
    <scope>NUCLEOTIDE SEQUENCE</scope>
    <source>
        <strain evidence="3">CBS 232.78</strain>
    </source>
</reference>
<name>A0AAE0K1V2_9PEZI</name>
<sequence>MPRLAQVLRWLRAGRNADINVSTNTNVQEKNGYTAQAKRASSLEIRNPYGGIFKPTHGDTLRLGEKYEVNFTTSFTSYNIALWQEWKGGGGATKGPILYMMAKADPNVFTSFDWEVSRYDLDPDTSRRFILWMFEGVDVTRQGTPSFPNVSGGYFNITDAPPVVVTTSAKPPDPTTTTRNSRRSSSTSTSTTSSMASPSTAPITDPTISSTVAAITALAASPSTSSTTTANSGIGTTTSGDITGTTTIGSSSTSSGTNTGGDASQTGPPSSTGIPGSPGTGAGAGNQNAQEPTLPVSQVVPISVGVSLGVIGLAVLATLLFWMLRRRRKGIATAIPSTSTLQVPSGIIYAVEPKPGLGLVPGDMGPYSANGWVQSDAWGATRSRPTHELSANAELAELG</sequence>
<evidence type="ECO:0000256" key="1">
    <source>
        <dbReference type="SAM" id="MobiDB-lite"/>
    </source>
</evidence>
<evidence type="ECO:0000313" key="4">
    <source>
        <dbReference type="Proteomes" id="UP001285441"/>
    </source>
</evidence>
<dbReference type="EMBL" id="JAULSW010000010">
    <property type="protein sequence ID" value="KAK3368559.1"/>
    <property type="molecule type" value="Genomic_DNA"/>
</dbReference>
<reference evidence="3" key="2">
    <citation type="submission" date="2023-06" db="EMBL/GenBank/DDBJ databases">
        <authorList>
            <consortium name="Lawrence Berkeley National Laboratory"/>
            <person name="Haridas S."/>
            <person name="Hensen N."/>
            <person name="Bonometti L."/>
            <person name="Westerberg I."/>
            <person name="Brannstrom I.O."/>
            <person name="Guillou S."/>
            <person name="Cros-Aarteil S."/>
            <person name="Calhoun S."/>
            <person name="Kuo A."/>
            <person name="Mondo S."/>
            <person name="Pangilinan J."/>
            <person name="Riley R."/>
            <person name="LaButti K."/>
            <person name="Andreopoulos B."/>
            <person name="Lipzen A."/>
            <person name="Chen C."/>
            <person name="Yanf M."/>
            <person name="Daum C."/>
            <person name="Ng V."/>
            <person name="Clum A."/>
            <person name="Steindorff A."/>
            <person name="Ohm R."/>
            <person name="Martin F."/>
            <person name="Silar P."/>
            <person name="Natvig D."/>
            <person name="Lalanne C."/>
            <person name="Gautier V."/>
            <person name="Ament-velasquez S.L."/>
            <person name="Kruys A."/>
            <person name="Hutchinson M.I."/>
            <person name="Powell A.J."/>
            <person name="Barry K."/>
            <person name="Miller A.N."/>
            <person name="Grigoriev I.V."/>
            <person name="Debuchy R."/>
            <person name="Gladieux P."/>
            <person name="Thoren M.H."/>
            <person name="Johannesson H."/>
        </authorList>
    </citation>
    <scope>NUCLEOTIDE SEQUENCE</scope>
    <source>
        <strain evidence="3">CBS 232.78</strain>
    </source>
</reference>
<protein>
    <submittedName>
        <fullName evidence="3">Uncharacterized protein</fullName>
    </submittedName>
</protein>
<dbReference type="CDD" id="cd12087">
    <property type="entry name" value="TM_EGFR-like"/>
    <property type="match status" value="1"/>
</dbReference>
<keyword evidence="4" id="KW-1185">Reference proteome</keyword>
<gene>
    <name evidence="3" type="ORF">B0H63DRAFT_488700</name>
</gene>
<evidence type="ECO:0000256" key="2">
    <source>
        <dbReference type="SAM" id="Phobius"/>
    </source>
</evidence>
<feature type="region of interest" description="Disordered" evidence="1">
    <location>
        <begin position="165"/>
        <end position="206"/>
    </location>
</feature>
<keyword evidence="2" id="KW-0812">Transmembrane</keyword>